<evidence type="ECO:0008006" key="4">
    <source>
        <dbReference type="Google" id="ProtNLM"/>
    </source>
</evidence>
<protein>
    <recommendedName>
        <fullName evidence="4">Secreted protein</fullName>
    </recommendedName>
</protein>
<evidence type="ECO:0000313" key="3">
    <source>
        <dbReference type="Proteomes" id="UP000822688"/>
    </source>
</evidence>
<evidence type="ECO:0000256" key="1">
    <source>
        <dbReference type="SAM" id="SignalP"/>
    </source>
</evidence>
<organism evidence="2 3">
    <name type="scientific">Ceratodon purpureus</name>
    <name type="common">Fire moss</name>
    <name type="synonym">Dicranum purpureum</name>
    <dbReference type="NCBI Taxonomy" id="3225"/>
    <lineage>
        <taxon>Eukaryota</taxon>
        <taxon>Viridiplantae</taxon>
        <taxon>Streptophyta</taxon>
        <taxon>Embryophyta</taxon>
        <taxon>Bryophyta</taxon>
        <taxon>Bryophytina</taxon>
        <taxon>Bryopsida</taxon>
        <taxon>Dicranidae</taxon>
        <taxon>Pseudoditrichales</taxon>
        <taxon>Ditrichaceae</taxon>
        <taxon>Ceratodon</taxon>
    </lineage>
</organism>
<keyword evidence="3" id="KW-1185">Reference proteome</keyword>
<name>A0A8T0HCQ0_CERPU</name>
<evidence type="ECO:0000313" key="2">
    <source>
        <dbReference type="EMBL" id="KAG0568084.1"/>
    </source>
</evidence>
<dbReference type="EMBL" id="CM026428">
    <property type="protein sequence ID" value="KAG0568084.1"/>
    <property type="molecule type" value="Genomic_DNA"/>
</dbReference>
<feature type="signal peptide" evidence="1">
    <location>
        <begin position="1"/>
        <end position="16"/>
    </location>
</feature>
<dbReference type="AlphaFoldDB" id="A0A8T0HCQ0"/>
<accession>A0A8T0HCQ0</accession>
<dbReference type="Proteomes" id="UP000822688">
    <property type="component" value="Chromosome 7"/>
</dbReference>
<proteinExistence type="predicted"/>
<feature type="chain" id="PRO_5035884441" description="Secreted protein" evidence="1">
    <location>
        <begin position="17"/>
        <end position="68"/>
    </location>
</feature>
<gene>
    <name evidence="2" type="ORF">KC19_7G185200</name>
</gene>
<sequence length="68" mass="8020">MSLFLRELCILEVLLAALVLKRITMRVSNSLLLVSVIRVWASNRQEIFRFAEFYGIWTWVGELKIEHP</sequence>
<reference evidence="2" key="1">
    <citation type="submission" date="2020-06" db="EMBL/GenBank/DDBJ databases">
        <title>WGS assembly of Ceratodon purpureus strain R40.</title>
        <authorList>
            <person name="Carey S.B."/>
            <person name="Jenkins J."/>
            <person name="Shu S."/>
            <person name="Lovell J.T."/>
            <person name="Sreedasyam A."/>
            <person name="Maumus F."/>
            <person name="Tiley G.P."/>
            <person name="Fernandez-Pozo N."/>
            <person name="Barry K."/>
            <person name="Chen C."/>
            <person name="Wang M."/>
            <person name="Lipzen A."/>
            <person name="Daum C."/>
            <person name="Saski C.A."/>
            <person name="Payton A.C."/>
            <person name="Mcbreen J.C."/>
            <person name="Conrad R.E."/>
            <person name="Kollar L.M."/>
            <person name="Olsson S."/>
            <person name="Huttunen S."/>
            <person name="Landis J.B."/>
            <person name="Wickett N.J."/>
            <person name="Johnson M.G."/>
            <person name="Rensing S.A."/>
            <person name="Grimwood J."/>
            <person name="Schmutz J."/>
            <person name="Mcdaniel S.F."/>
        </authorList>
    </citation>
    <scope>NUCLEOTIDE SEQUENCE</scope>
    <source>
        <strain evidence="2">R40</strain>
    </source>
</reference>
<keyword evidence="1" id="KW-0732">Signal</keyword>
<comment type="caution">
    <text evidence="2">The sequence shown here is derived from an EMBL/GenBank/DDBJ whole genome shotgun (WGS) entry which is preliminary data.</text>
</comment>